<evidence type="ECO:0000256" key="1">
    <source>
        <dbReference type="SAM" id="Phobius"/>
    </source>
</evidence>
<keyword evidence="1" id="KW-0812">Transmembrane</keyword>
<proteinExistence type="predicted"/>
<keyword evidence="1" id="KW-0472">Membrane</keyword>
<keyword evidence="1" id="KW-1133">Transmembrane helix</keyword>
<feature type="transmembrane region" description="Helical" evidence="1">
    <location>
        <begin position="57"/>
        <end position="75"/>
    </location>
</feature>
<name>A0A6C0HE62_9ZZZZ</name>
<protein>
    <recommendedName>
        <fullName evidence="3">SMODS and SLOG-associating 2TM effector domain-containing protein</fullName>
    </recommendedName>
</protein>
<accession>A0A6C0HE62</accession>
<sequence>MDNDNKNDEEDPFSGQQLSDSEWTLEHEKILIEWADKAMCYRWLHSKSNAVYSSLNAWYTIPVIVISTLTGTANFAQTRVPEAYQNYYAMVVGGFNILGGIISTIQQFLKITQLNEAHRVSSISWDKFYRNIKIELAKHPSERIHASQMLKMCKEEFDRLMETSPVIPDKVVVAFKSAFKNSEEFIKIAKPEICDVLVSTENFRNPWANDENKDKRLQELLKSQNIKSYKERKIIENQNAIVSEFKNMFYNINNREPMQSEIIDNLKDKIELSTLKKIIEEQESLAQNSHDASNNV</sequence>
<dbReference type="NCBIfam" id="NF033632">
    <property type="entry name" value="SLATT_4"/>
    <property type="match status" value="1"/>
</dbReference>
<reference evidence="2" key="1">
    <citation type="journal article" date="2020" name="Nature">
        <title>Giant virus diversity and host interactions through global metagenomics.</title>
        <authorList>
            <person name="Schulz F."/>
            <person name="Roux S."/>
            <person name="Paez-Espino D."/>
            <person name="Jungbluth S."/>
            <person name="Walsh D.A."/>
            <person name="Denef V.J."/>
            <person name="McMahon K.D."/>
            <person name="Konstantinidis K.T."/>
            <person name="Eloe-Fadrosh E.A."/>
            <person name="Kyrpides N.C."/>
            <person name="Woyke T."/>
        </authorList>
    </citation>
    <scope>NUCLEOTIDE SEQUENCE</scope>
    <source>
        <strain evidence="2">GVMAG-M-3300023179-91</strain>
    </source>
</reference>
<feature type="transmembrane region" description="Helical" evidence="1">
    <location>
        <begin position="87"/>
        <end position="109"/>
    </location>
</feature>
<evidence type="ECO:0000313" key="2">
    <source>
        <dbReference type="EMBL" id="QHT78466.1"/>
    </source>
</evidence>
<evidence type="ECO:0008006" key="3">
    <source>
        <dbReference type="Google" id="ProtNLM"/>
    </source>
</evidence>
<dbReference type="EMBL" id="MN739932">
    <property type="protein sequence ID" value="QHT78466.1"/>
    <property type="molecule type" value="Genomic_DNA"/>
</dbReference>
<organism evidence="2">
    <name type="scientific">viral metagenome</name>
    <dbReference type="NCBI Taxonomy" id="1070528"/>
    <lineage>
        <taxon>unclassified sequences</taxon>
        <taxon>metagenomes</taxon>
        <taxon>organismal metagenomes</taxon>
    </lineage>
</organism>
<dbReference type="AlphaFoldDB" id="A0A6C0HE62"/>